<evidence type="ECO:0000256" key="4">
    <source>
        <dbReference type="ARBA" id="ARBA00022597"/>
    </source>
</evidence>
<evidence type="ECO:0000313" key="10">
    <source>
        <dbReference type="Proteomes" id="UP000368032"/>
    </source>
</evidence>
<accession>A0A5K1IJK9</accession>
<evidence type="ECO:0000256" key="7">
    <source>
        <dbReference type="ARBA" id="ARBA00022777"/>
    </source>
</evidence>
<dbReference type="GO" id="GO:0016301">
    <property type="term" value="F:kinase activity"/>
    <property type="evidence" value="ECO:0007669"/>
    <property type="project" value="UniProtKB-KW"/>
</dbReference>
<proteinExistence type="predicted"/>
<comment type="subcellular location">
    <subcellularLocation>
        <location evidence="1">Cytoplasm</location>
    </subcellularLocation>
</comment>
<keyword evidence="6" id="KW-0598">Phosphotransferase system</keyword>
<dbReference type="Pfam" id="PF03830">
    <property type="entry name" value="PTSIIB_sorb"/>
    <property type="match status" value="1"/>
</dbReference>
<evidence type="ECO:0000259" key="8">
    <source>
        <dbReference type="PROSITE" id="PS51101"/>
    </source>
</evidence>
<dbReference type="InterPro" id="IPR004720">
    <property type="entry name" value="PTS_IIB_sorbose-sp"/>
</dbReference>
<evidence type="ECO:0000256" key="5">
    <source>
        <dbReference type="ARBA" id="ARBA00022679"/>
    </source>
</evidence>
<evidence type="ECO:0000256" key="6">
    <source>
        <dbReference type="ARBA" id="ARBA00022683"/>
    </source>
</evidence>
<dbReference type="RefSeq" id="WP_138339750.1">
    <property type="nucleotide sequence ID" value="NZ_CABWIF010000001.1"/>
</dbReference>
<dbReference type="Gene3D" id="3.40.35.10">
    <property type="entry name" value="Phosphotransferase system, sorbose subfamily IIB component"/>
    <property type="match status" value="1"/>
</dbReference>
<keyword evidence="7" id="KW-0418">Kinase</keyword>
<dbReference type="GO" id="GO:0009401">
    <property type="term" value="P:phosphoenolpyruvate-dependent sugar phosphotransferase system"/>
    <property type="evidence" value="ECO:0007669"/>
    <property type="project" value="UniProtKB-KW"/>
</dbReference>
<evidence type="ECO:0000256" key="2">
    <source>
        <dbReference type="ARBA" id="ARBA00022448"/>
    </source>
</evidence>
<dbReference type="Proteomes" id="UP000368032">
    <property type="component" value="Unassembled WGS sequence"/>
</dbReference>
<keyword evidence="3" id="KW-0963">Cytoplasm</keyword>
<name>A0A5K1IJK9_9ACTN</name>
<dbReference type="SUPFAM" id="SSF52728">
    <property type="entry name" value="PTS IIb component"/>
    <property type="match status" value="1"/>
</dbReference>
<dbReference type="EC" id="2.7.1.191" evidence="9"/>
<sequence length="157" mass="17333">MIKLTRVDYRLIHGQVAMSWTHALDVDCILCASDAVAKDDMRKAALRLARPNGVKLVIKDVNAAIEALNSGVTDKYSLFIIVETIEDAYRLAKGCKDIKEINLGGTRKSPETTLHPTPAIFATETDAEHIQELVNDGVVIEIRQVPNDSKVFAKDVF</sequence>
<dbReference type="GO" id="GO:0005737">
    <property type="term" value="C:cytoplasm"/>
    <property type="evidence" value="ECO:0007669"/>
    <property type="project" value="UniProtKB-SubCell"/>
</dbReference>
<keyword evidence="5 9" id="KW-0808">Transferase</keyword>
<dbReference type="PROSITE" id="PS51101">
    <property type="entry name" value="PTS_EIIB_TYPE_4"/>
    <property type="match status" value="1"/>
</dbReference>
<gene>
    <name evidence="9" type="primary">manX_3</name>
    <name evidence="9" type="ORF">CKJAJONC_01101</name>
</gene>
<evidence type="ECO:0000256" key="1">
    <source>
        <dbReference type="ARBA" id="ARBA00004496"/>
    </source>
</evidence>
<evidence type="ECO:0000313" key="9">
    <source>
        <dbReference type="EMBL" id="VWL86543.1"/>
    </source>
</evidence>
<dbReference type="AlphaFoldDB" id="A0A5K1IJK9"/>
<dbReference type="EMBL" id="CABWIF010000001">
    <property type="protein sequence ID" value="VWL86543.1"/>
    <property type="molecule type" value="Genomic_DNA"/>
</dbReference>
<keyword evidence="2" id="KW-0813">Transport</keyword>
<organism evidence="9 10">
    <name type="scientific">Collinsella aerofaciens</name>
    <dbReference type="NCBI Taxonomy" id="74426"/>
    <lineage>
        <taxon>Bacteria</taxon>
        <taxon>Bacillati</taxon>
        <taxon>Actinomycetota</taxon>
        <taxon>Coriobacteriia</taxon>
        <taxon>Coriobacteriales</taxon>
        <taxon>Coriobacteriaceae</taxon>
        <taxon>Collinsella</taxon>
    </lineage>
</organism>
<keyword evidence="4" id="KW-0762">Sugar transport</keyword>
<reference evidence="9 10" key="1">
    <citation type="submission" date="2019-10" db="EMBL/GenBank/DDBJ databases">
        <authorList>
            <person name="Wolf R A."/>
        </authorList>
    </citation>
    <scope>NUCLEOTIDE SEQUENCE [LARGE SCALE GENOMIC DNA]</scope>
    <source>
        <strain evidence="9">Collinsella_aerofaciens_DSM_13712</strain>
    </source>
</reference>
<dbReference type="InterPro" id="IPR036667">
    <property type="entry name" value="PTS_IIB_sorbose-sp_sf"/>
</dbReference>
<dbReference type="CDD" id="cd00001">
    <property type="entry name" value="PTS_IIB_man"/>
    <property type="match status" value="1"/>
</dbReference>
<evidence type="ECO:0000256" key="3">
    <source>
        <dbReference type="ARBA" id="ARBA00022490"/>
    </source>
</evidence>
<feature type="domain" description="PTS EIIB type-4" evidence="8">
    <location>
        <begin position="1"/>
        <end position="157"/>
    </location>
</feature>
<protein>
    <submittedName>
        <fullName evidence="9">PTS system mannose-specific EIIAB component</fullName>
        <ecNumber evidence="9">2.7.1.191</ecNumber>
    </submittedName>
</protein>
<dbReference type="GO" id="GO:0008982">
    <property type="term" value="F:protein-N(PI)-phosphohistidine-sugar phosphotransferase activity"/>
    <property type="evidence" value="ECO:0007669"/>
    <property type="project" value="InterPro"/>
</dbReference>